<dbReference type="Pfam" id="PF01638">
    <property type="entry name" value="HxlR"/>
    <property type="match status" value="1"/>
</dbReference>
<evidence type="ECO:0000259" key="4">
    <source>
        <dbReference type="PROSITE" id="PS51118"/>
    </source>
</evidence>
<dbReference type="PROSITE" id="PS51118">
    <property type="entry name" value="HTH_HXLR"/>
    <property type="match status" value="1"/>
</dbReference>
<evidence type="ECO:0000256" key="3">
    <source>
        <dbReference type="ARBA" id="ARBA00023163"/>
    </source>
</evidence>
<dbReference type="GO" id="GO:0003677">
    <property type="term" value="F:DNA binding"/>
    <property type="evidence" value="ECO:0007669"/>
    <property type="project" value="UniProtKB-KW"/>
</dbReference>
<dbReference type="PANTHER" id="PTHR33204">
    <property type="entry name" value="TRANSCRIPTIONAL REGULATOR, MARR FAMILY"/>
    <property type="match status" value="1"/>
</dbReference>
<dbReference type="InterPro" id="IPR002577">
    <property type="entry name" value="HTH_HxlR"/>
</dbReference>
<dbReference type="PANTHER" id="PTHR33204:SF17">
    <property type="entry name" value="TRANSCRIPTIONAL REGULATORY PROTEIN"/>
    <property type="match status" value="1"/>
</dbReference>
<proteinExistence type="predicted"/>
<protein>
    <submittedName>
        <fullName evidence="5">Transcriptional regulator, HxlR family</fullName>
    </submittedName>
</protein>
<reference evidence="5 6" key="1">
    <citation type="journal article" date="2010" name="J. Bacteriol.">
        <title>Complete genome sequence of the aerobic facultative methanotroph Methylocella silvestris BL2.</title>
        <authorList>
            <person name="Chen Y."/>
            <person name="Crombie A."/>
            <person name="Rahman M.T."/>
            <person name="Dedysh S.N."/>
            <person name="Liesack W."/>
            <person name="Stott M.B."/>
            <person name="Alam M."/>
            <person name="Theisen A.R."/>
            <person name="Murrell J.C."/>
            <person name="Dunfield P.F."/>
        </authorList>
    </citation>
    <scope>NUCLEOTIDE SEQUENCE [LARGE SCALE GENOMIC DNA]</scope>
    <source>
        <strain evidence="6">DSM 15510 / CIP 108128 / LMG 27833 / NCIMB 13906 / BL2</strain>
    </source>
</reference>
<evidence type="ECO:0000256" key="2">
    <source>
        <dbReference type="ARBA" id="ARBA00023125"/>
    </source>
</evidence>
<dbReference type="eggNOG" id="COG1733">
    <property type="taxonomic scope" value="Bacteria"/>
</dbReference>
<accession>B8EKL8</accession>
<dbReference type="KEGG" id="msl:Msil_2459"/>
<dbReference type="Gene3D" id="1.10.10.10">
    <property type="entry name" value="Winged helix-like DNA-binding domain superfamily/Winged helix DNA-binding domain"/>
    <property type="match status" value="1"/>
</dbReference>
<feature type="domain" description="HTH hxlR-type" evidence="4">
    <location>
        <begin position="48"/>
        <end position="145"/>
    </location>
</feature>
<dbReference type="InterPro" id="IPR036390">
    <property type="entry name" value="WH_DNA-bd_sf"/>
</dbReference>
<keyword evidence="1" id="KW-0805">Transcription regulation</keyword>
<keyword evidence="6" id="KW-1185">Reference proteome</keyword>
<dbReference type="InterPro" id="IPR036388">
    <property type="entry name" value="WH-like_DNA-bd_sf"/>
</dbReference>
<gene>
    <name evidence="5" type="ordered locus">Msil_2459</name>
</gene>
<evidence type="ECO:0000313" key="6">
    <source>
        <dbReference type="Proteomes" id="UP000002257"/>
    </source>
</evidence>
<evidence type="ECO:0000256" key="1">
    <source>
        <dbReference type="ARBA" id="ARBA00023015"/>
    </source>
</evidence>
<dbReference type="HOGENOM" id="CLU_111585_0_0_5"/>
<keyword evidence="2" id="KW-0238">DNA-binding</keyword>
<keyword evidence="3" id="KW-0804">Transcription</keyword>
<dbReference type="SUPFAM" id="SSF46785">
    <property type="entry name" value="Winged helix' DNA-binding domain"/>
    <property type="match status" value="1"/>
</dbReference>
<dbReference type="EMBL" id="CP001280">
    <property type="protein sequence ID" value="ACK51388.1"/>
    <property type="molecule type" value="Genomic_DNA"/>
</dbReference>
<evidence type="ECO:0000313" key="5">
    <source>
        <dbReference type="EMBL" id="ACK51388.1"/>
    </source>
</evidence>
<sequence length="209" mass="23346">MTSKEAAGFNPGVLRPHKIGASEQLALSDAPAAFVTAMRRKSFEAMECPIARSLERVGEWWSMLILRDAINGVTRFDAFEASLKIAPNMLTRRLRTLVEDGLLERRLYKERPKRYEYVLTDRGRDFFPVILALLDYGNRHFAPEGEALQIVDLDTGRALDPVLVDRATGEPLAGKRLKLAPGPAASAAMCERYAEKHEASAPAPRRVKR</sequence>
<dbReference type="AlphaFoldDB" id="B8EKL8"/>
<organism evidence="5 6">
    <name type="scientific">Methylocella silvestris (strain DSM 15510 / CIP 108128 / LMG 27833 / NCIMB 13906 / BL2)</name>
    <dbReference type="NCBI Taxonomy" id="395965"/>
    <lineage>
        <taxon>Bacteria</taxon>
        <taxon>Pseudomonadati</taxon>
        <taxon>Pseudomonadota</taxon>
        <taxon>Alphaproteobacteria</taxon>
        <taxon>Hyphomicrobiales</taxon>
        <taxon>Beijerinckiaceae</taxon>
        <taxon>Methylocella</taxon>
    </lineage>
</organism>
<dbReference type="STRING" id="395965.Msil_2459"/>
<name>B8EKL8_METSB</name>
<dbReference type="Proteomes" id="UP000002257">
    <property type="component" value="Chromosome"/>
</dbReference>